<dbReference type="AlphaFoldDB" id="E7C7S2"/>
<evidence type="ECO:0000313" key="8">
    <source>
        <dbReference type="EMBL" id="ADI23496.1"/>
    </source>
</evidence>
<feature type="domain" description="Zinc finger DksA/TraR C4-type" evidence="6">
    <location>
        <begin position="136"/>
        <end position="170"/>
    </location>
</feature>
<evidence type="ECO:0000256" key="2">
    <source>
        <dbReference type="ARBA" id="ARBA00022771"/>
    </source>
</evidence>
<feature type="region of interest" description="Disordered" evidence="5">
    <location>
        <begin position="1"/>
        <end position="34"/>
    </location>
</feature>
<feature type="compositionally biased region" description="Basic residues" evidence="5">
    <location>
        <begin position="1"/>
        <end position="28"/>
    </location>
</feature>
<dbReference type="PANTHER" id="PTHR33823">
    <property type="entry name" value="RNA POLYMERASE-BINDING TRANSCRIPTION FACTOR DKSA-RELATED"/>
    <property type="match status" value="1"/>
</dbReference>
<dbReference type="SUPFAM" id="SSF109635">
    <property type="entry name" value="DnaK suppressor protein DksA, alpha-hairpin domain"/>
    <property type="match status" value="1"/>
</dbReference>
<keyword evidence="1" id="KW-0479">Metal-binding</keyword>
<dbReference type="InterPro" id="IPR012784">
    <property type="entry name" value="DksA_RNA_pol-bd"/>
</dbReference>
<dbReference type="GO" id="GO:0008270">
    <property type="term" value="F:zinc ion binding"/>
    <property type="evidence" value="ECO:0007669"/>
    <property type="project" value="UniProtKB-KW"/>
</dbReference>
<evidence type="ECO:0000256" key="5">
    <source>
        <dbReference type="SAM" id="MobiDB-lite"/>
    </source>
</evidence>
<evidence type="ECO:0000256" key="1">
    <source>
        <dbReference type="ARBA" id="ARBA00022723"/>
    </source>
</evidence>
<comment type="caution">
    <text evidence="4">Lacks conserved residue(s) required for the propagation of feature annotation.</text>
</comment>
<evidence type="ECO:0000259" key="6">
    <source>
        <dbReference type="Pfam" id="PF01258"/>
    </source>
</evidence>
<protein>
    <submittedName>
        <fullName evidence="8">DnaK suppressor protein</fullName>
    </submittedName>
</protein>
<dbReference type="EMBL" id="GU568016">
    <property type="protein sequence ID" value="ADI23496.1"/>
    <property type="molecule type" value="Genomic_DNA"/>
</dbReference>
<reference evidence="8" key="1">
    <citation type="submission" date="2010-01" db="EMBL/GenBank/DDBJ databases">
        <title>Genome fragments of uncultured bacteria from the North Pacific subtropical Gyre.</title>
        <authorList>
            <person name="Pham V.D."/>
            <person name="Delong E.F."/>
        </authorList>
    </citation>
    <scope>NUCLEOTIDE SEQUENCE</scope>
</reference>
<feature type="domain" description="DnaK suppressor protein DksA N-terminal" evidence="7">
    <location>
        <begin position="62"/>
        <end position="128"/>
    </location>
</feature>
<dbReference type="InterPro" id="IPR037187">
    <property type="entry name" value="DnaK_N"/>
</dbReference>
<evidence type="ECO:0000259" key="7">
    <source>
        <dbReference type="Pfam" id="PF21157"/>
    </source>
</evidence>
<evidence type="ECO:0000256" key="3">
    <source>
        <dbReference type="ARBA" id="ARBA00022833"/>
    </source>
</evidence>
<evidence type="ECO:0000256" key="4">
    <source>
        <dbReference type="PROSITE-ProRule" id="PRU00510"/>
    </source>
</evidence>
<dbReference type="NCBIfam" id="TIGR02420">
    <property type="entry name" value="dksA"/>
    <property type="match status" value="1"/>
</dbReference>
<accession>E7C7S2</accession>
<dbReference type="Pfam" id="PF21157">
    <property type="entry name" value="DksA_N"/>
    <property type="match status" value="1"/>
</dbReference>
<dbReference type="Pfam" id="PF01258">
    <property type="entry name" value="zf-dskA_traR"/>
    <property type="match status" value="1"/>
</dbReference>
<dbReference type="SUPFAM" id="SSF57716">
    <property type="entry name" value="Glucocorticoid receptor-like (DNA-binding domain)"/>
    <property type="match status" value="1"/>
</dbReference>
<organism evidence="8">
    <name type="scientific">uncultured gamma proteobacterium HF0770_40P16</name>
    <dbReference type="NCBI Taxonomy" id="723580"/>
    <lineage>
        <taxon>Bacteria</taxon>
        <taxon>Pseudomonadati</taxon>
        <taxon>Pseudomonadota</taxon>
        <taxon>Gammaproteobacteria</taxon>
        <taxon>environmental samples</taxon>
    </lineage>
</organism>
<dbReference type="PANTHER" id="PTHR33823:SF2">
    <property type="entry name" value="RNA POLYMERASE-BINDING TRANSCRIPTION FACTOR DKSA"/>
    <property type="match status" value="1"/>
</dbReference>
<dbReference type="Gene3D" id="1.20.120.910">
    <property type="entry name" value="DksA, coiled-coil domain"/>
    <property type="match status" value="1"/>
</dbReference>
<name>E7C7S2_9GAMM</name>
<dbReference type="InterPro" id="IPR000962">
    <property type="entry name" value="Znf_DskA_TraR"/>
</dbReference>
<keyword evidence="3" id="KW-0862">Zinc</keyword>
<sequence length="179" mass="20861">MTVKKNSPKKIIPKKVTSKKPSPKRTTRKNNSPSFYQGEDAFLASIEPYKITKKEKYMCAKQKRHFIKILGKWKKMLQFEQDRTADKIQNNVSQFADEADRATHEEGFALEIRTRERERKLLNKISDSTQDLNNKNYGYCNNPNCGVEIGIRRLEARPTANLCIDCKTLEEIKEKQKYG</sequence>
<dbReference type="InterPro" id="IPR048489">
    <property type="entry name" value="DksA_N"/>
</dbReference>
<dbReference type="PROSITE" id="PS51128">
    <property type="entry name" value="ZF_DKSA_2"/>
    <property type="match status" value="1"/>
</dbReference>
<keyword evidence="2" id="KW-0863">Zinc-finger</keyword>
<proteinExistence type="predicted"/>